<protein>
    <submittedName>
        <fullName evidence="1">Uncharacterized protein</fullName>
    </submittedName>
</protein>
<evidence type="ECO:0000313" key="1">
    <source>
        <dbReference type="EMBL" id="PGH26722.1"/>
    </source>
</evidence>
<name>A0A2B7Z0W2_POLH7</name>
<accession>A0A2B7Z0W2</accession>
<keyword evidence="2" id="KW-1185">Reference proteome</keyword>
<gene>
    <name evidence="1" type="ORF">AJ80_01668</name>
</gene>
<evidence type="ECO:0000313" key="2">
    <source>
        <dbReference type="Proteomes" id="UP000224634"/>
    </source>
</evidence>
<dbReference type="AlphaFoldDB" id="A0A2B7Z0W2"/>
<dbReference type="STRING" id="1447883.A0A2B7Z0W2"/>
<sequence>MTAPTQGIPFELRNIHEGESYINRDGTLFKYTPLTPEELPADDGEVITVARQANGKSRPHTRLFLRLQLSTLNSMVATGSIGMRIIPGSSLEKHWESLNEKTNQSLCHQTWDLIAKLRQIPAQKPELKHLFQCAADGSQTLDPLIEDFQ</sequence>
<dbReference type="Proteomes" id="UP000224634">
    <property type="component" value="Unassembled WGS sequence"/>
</dbReference>
<dbReference type="OrthoDB" id="2906425at2759"/>
<dbReference type="EMBL" id="PDNA01000014">
    <property type="protein sequence ID" value="PGH26722.1"/>
    <property type="molecule type" value="Genomic_DNA"/>
</dbReference>
<reference evidence="1 2" key="1">
    <citation type="submission" date="2017-10" db="EMBL/GenBank/DDBJ databases">
        <title>Comparative genomics in systemic dimorphic fungi from Ajellomycetaceae.</title>
        <authorList>
            <person name="Munoz J.F."/>
            <person name="Mcewen J.G."/>
            <person name="Clay O.K."/>
            <person name="Cuomo C.A."/>
        </authorList>
    </citation>
    <scope>NUCLEOTIDE SEQUENCE [LARGE SCALE GENOMIC DNA]</scope>
    <source>
        <strain evidence="1 2">UAMH7299</strain>
    </source>
</reference>
<proteinExistence type="predicted"/>
<organism evidence="1 2">
    <name type="scientific">Polytolypa hystricis (strain UAMH7299)</name>
    <dbReference type="NCBI Taxonomy" id="1447883"/>
    <lineage>
        <taxon>Eukaryota</taxon>
        <taxon>Fungi</taxon>
        <taxon>Dikarya</taxon>
        <taxon>Ascomycota</taxon>
        <taxon>Pezizomycotina</taxon>
        <taxon>Eurotiomycetes</taxon>
        <taxon>Eurotiomycetidae</taxon>
        <taxon>Onygenales</taxon>
        <taxon>Onygenales incertae sedis</taxon>
        <taxon>Polytolypa</taxon>
    </lineage>
</organism>
<comment type="caution">
    <text evidence="1">The sequence shown here is derived from an EMBL/GenBank/DDBJ whole genome shotgun (WGS) entry which is preliminary data.</text>
</comment>